<dbReference type="AlphaFoldDB" id="A0A3P7J7F4"/>
<gene>
    <name evidence="1" type="ORF">SVUK_LOCUS8832</name>
</gene>
<dbReference type="SUPFAM" id="SSF56784">
    <property type="entry name" value="HAD-like"/>
    <property type="match status" value="1"/>
</dbReference>
<dbReference type="InterPro" id="IPR023214">
    <property type="entry name" value="HAD_sf"/>
</dbReference>
<keyword evidence="2" id="KW-1185">Reference proteome</keyword>
<reference evidence="1 2" key="1">
    <citation type="submission" date="2018-11" db="EMBL/GenBank/DDBJ databases">
        <authorList>
            <consortium name="Pathogen Informatics"/>
        </authorList>
    </citation>
    <scope>NUCLEOTIDE SEQUENCE [LARGE SCALE GENOMIC DNA]</scope>
</reference>
<dbReference type="GO" id="GO:0016791">
    <property type="term" value="F:phosphatase activity"/>
    <property type="evidence" value="ECO:0007669"/>
    <property type="project" value="TreeGrafter"/>
</dbReference>
<dbReference type="EMBL" id="UYYB01032689">
    <property type="protein sequence ID" value="VDM73834.1"/>
    <property type="molecule type" value="Genomic_DNA"/>
</dbReference>
<dbReference type="Proteomes" id="UP000270094">
    <property type="component" value="Unassembled WGS sequence"/>
</dbReference>
<name>A0A3P7J7F4_STRVU</name>
<dbReference type="InterPro" id="IPR036412">
    <property type="entry name" value="HAD-like_sf"/>
</dbReference>
<proteinExistence type="predicted"/>
<dbReference type="OrthoDB" id="40579at2759"/>
<dbReference type="Gene3D" id="1.10.150.240">
    <property type="entry name" value="Putative phosphatase, domain 2"/>
    <property type="match status" value="1"/>
</dbReference>
<dbReference type="PANTHER" id="PTHR18901:SF38">
    <property type="entry name" value="PSEUDOURIDINE-5'-PHOSPHATASE"/>
    <property type="match status" value="1"/>
</dbReference>
<organism evidence="1 2">
    <name type="scientific">Strongylus vulgaris</name>
    <name type="common">Blood worm</name>
    <dbReference type="NCBI Taxonomy" id="40348"/>
    <lineage>
        <taxon>Eukaryota</taxon>
        <taxon>Metazoa</taxon>
        <taxon>Ecdysozoa</taxon>
        <taxon>Nematoda</taxon>
        <taxon>Chromadorea</taxon>
        <taxon>Rhabditida</taxon>
        <taxon>Rhabditina</taxon>
        <taxon>Rhabditomorpha</taxon>
        <taxon>Strongyloidea</taxon>
        <taxon>Strongylidae</taxon>
        <taxon>Strongylus</taxon>
    </lineage>
</organism>
<dbReference type="InterPro" id="IPR023198">
    <property type="entry name" value="PGP-like_dom2"/>
</dbReference>
<accession>A0A3P7J7F4</accession>
<evidence type="ECO:0000313" key="1">
    <source>
        <dbReference type="EMBL" id="VDM73834.1"/>
    </source>
</evidence>
<evidence type="ECO:0000313" key="2">
    <source>
        <dbReference type="Proteomes" id="UP000270094"/>
    </source>
</evidence>
<dbReference type="Gene3D" id="3.40.50.1000">
    <property type="entry name" value="HAD superfamily/HAD-like"/>
    <property type="match status" value="1"/>
</dbReference>
<protein>
    <submittedName>
        <fullName evidence="1">Uncharacterized protein</fullName>
    </submittedName>
</protein>
<dbReference type="PANTHER" id="PTHR18901">
    <property type="entry name" value="2-DEOXYGLUCOSE-6-PHOSPHATE PHOSPHATASE 2"/>
    <property type="match status" value="1"/>
</dbReference>
<sequence>MMGRNGVEAIAWLIKEVGISDQISVQDFVAQKDAMLAEMFPECNAFPGAERLVRHFAKHHIPMAICSGSCYRKFKQKSVKHRDWLDLIPIKFNLFHSTSIAVSLRYFHCNLAYLGYQVELYIEYCEHEI</sequence>